<dbReference type="PANTHER" id="PTHR21047:SF2">
    <property type="entry name" value="THYMIDINE DIPHOSPHO-4-KETO-RHAMNOSE 3,5-EPIMERASE"/>
    <property type="match status" value="1"/>
</dbReference>
<dbReference type="EMBL" id="JBHPBY010000018">
    <property type="protein sequence ID" value="MFC1849047.1"/>
    <property type="molecule type" value="Genomic_DNA"/>
</dbReference>
<protein>
    <submittedName>
        <fullName evidence="1">dTDP-4-dehydrorhamnose 3,5-epimerase family protein</fullName>
    </submittedName>
</protein>
<dbReference type="InterPro" id="IPR011051">
    <property type="entry name" value="RmlC_Cupin_sf"/>
</dbReference>
<comment type="caution">
    <text evidence="1">The sequence shown here is derived from an EMBL/GenBank/DDBJ whole genome shotgun (WGS) entry which is preliminary data.</text>
</comment>
<name>A0ABV6YS68_UNCC1</name>
<dbReference type="SUPFAM" id="SSF51182">
    <property type="entry name" value="RmlC-like cupins"/>
    <property type="match status" value="1"/>
</dbReference>
<dbReference type="Gene3D" id="2.60.120.10">
    <property type="entry name" value="Jelly Rolls"/>
    <property type="match status" value="1"/>
</dbReference>
<dbReference type="PANTHER" id="PTHR21047">
    <property type="entry name" value="DTDP-6-DEOXY-D-GLUCOSE-3,5 EPIMERASE"/>
    <property type="match status" value="1"/>
</dbReference>
<proteinExistence type="predicted"/>
<reference evidence="1 2" key="1">
    <citation type="submission" date="2024-09" db="EMBL/GenBank/DDBJ databases">
        <title>Laminarin stimulates single cell rates of sulfate reduction while oxygen inhibits transcriptomic activity in coastal marine sediment.</title>
        <authorList>
            <person name="Lindsay M."/>
            <person name="Orcutt B."/>
            <person name="Emerson D."/>
            <person name="Stepanauskas R."/>
            <person name="D'Angelo T."/>
        </authorList>
    </citation>
    <scope>NUCLEOTIDE SEQUENCE [LARGE SCALE GENOMIC DNA]</scope>
    <source>
        <strain evidence="1">SAG AM-311-K15</strain>
    </source>
</reference>
<evidence type="ECO:0000313" key="1">
    <source>
        <dbReference type="EMBL" id="MFC1849047.1"/>
    </source>
</evidence>
<dbReference type="Proteomes" id="UP001594351">
    <property type="component" value="Unassembled WGS sequence"/>
</dbReference>
<evidence type="ECO:0000313" key="2">
    <source>
        <dbReference type="Proteomes" id="UP001594351"/>
    </source>
</evidence>
<gene>
    <name evidence="1" type="ORF">ACFL27_02450</name>
</gene>
<dbReference type="InterPro" id="IPR014710">
    <property type="entry name" value="RmlC-like_jellyroll"/>
</dbReference>
<accession>A0ABV6YS68</accession>
<keyword evidence="2" id="KW-1185">Reference proteome</keyword>
<dbReference type="Pfam" id="PF00908">
    <property type="entry name" value="dTDP_sugar_isom"/>
    <property type="match status" value="1"/>
</dbReference>
<dbReference type="InterPro" id="IPR000888">
    <property type="entry name" value="RmlC-like"/>
</dbReference>
<sequence length="156" mass="17847">MGIIKPTTIEGVVITPLARFPDDRGMVMHILKSSDQEFQGFGEVYCSSIYPGVVKAWHFHEKITLHYVVVRGMIKFVLFDERDLSPTHKVIQEIFMGDHNYVRVTVPPGIWSGFMGIGVEPALVCNVINHPHDETEIRRCDPHHSHIPYSWARPDK</sequence>
<organism evidence="1 2">
    <name type="scientific">candidate division CSSED10-310 bacterium</name>
    <dbReference type="NCBI Taxonomy" id="2855610"/>
    <lineage>
        <taxon>Bacteria</taxon>
        <taxon>Bacteria division CSSED10-310</taxon>
    </lineage>
</organism>